<comment type="subcellular location">
    <subcellularLocation>
        <location evidence="1 8">Cell membrane</location>
        <topology evidence="1 8">Multi-pass membrane protein</topology>
    </subcellularLocation>
</comment>
<keyword evidence="6 9" id="KW-1133">Transmembrane helix</keyword>
<feature type="transmembrane region" description="Helical" evidence="9">
    <location>
        <begin position="92"/>
        <end position="117"/>
    </location>
</feature>
<organism evidence="10 11">
    <name type="scientific">Amycolatopsis bartoniae</name>
    <dbReference type="NCBI Taxonomy" id="941986"/>
    <lineage>
        <taxon>Bacteria</taxon>
        <taxon>Bacillati</taxon>
        <taxon>Actinomycetota</taxon>
        <taxon>Actinomycetes</taxon>
        <taxon>Pseudonocardiales</taxon>
        <taxon>Pseudonocardiaceae</taxon>
        <taxon>Amycolatopsis</taxon>
    </lineage>
</organism>
<evidence type="ECO:0000256" key="8">
    <source>
        <dbReference type="PIRNR" id="PIRNR016661"/>
    </source>
</evidence>
<dbReference type="OrthoDB" id="9803495at2"/>
<dbReference type="GO" id="GO:0005886">
    <property type="term" value="C:plasma membrane"/>
    <property type="evidence" value="ECO:0007669"/>
    <property type="project" value="UniProtKB-SubCell"/>
</dbReference>
<dbReference type="PANTHER" id="PTHR34295:SF4">
    <property type="entry name" value="BIOTIN TRANSPORTER BIOY-RELATED"/>
    <property type="match status" value="1"/>
</dbReference>
<evidence type="ECO:0000256" key="1">
    <source>
        <dbReference type="ARBA" id="ARBA00004651"/>
    </source>
</evidence>
<evidence type="ECO:0000256" key="2">
    <source>
        <dbReference type="ARBA" id="ARBA00010692"/>
    </source>
</evidence>
<feature type="transmembrane region" description="Helical" evidence="9">
    <location>
        <begin position="20"/>
        <end position="46"/>
    </location>
</feature>
<keyword evidence="7 8" id="KW-0472">Membrane</keyword>
<protein>
    <recommendedName>
        <fullName evidence="8">Biotin transporter</fullName>
    </recommendedName>
</protein>
<feature type="transmembrane region" description="Helical" evidence="9">
    <location>
        <begin position="67"/>
        <end position="86"/>
    </location>
</feature>
<dbReference type="InterPro" id="IPR003784">
    <property type="entry name" value="BioY"/>
</dbReference>
<evidence type="ECO:0000256" key="7">
    <source>
        <dbReference type="ARBA" id="ARBA00023136"/>
    </source>
</evidence>
<dbReference type="PANTHER" id="PTHR34295">
    <property type="entry name" value="BIOTIN TRANSPORTER BIOY"/>
    <property type="match status" value="1"/>
</dbReference>
<keyword evidence="4 8" id="KW-1003">Cell membrane</keyword>
<dbReference type="Pfam" id="PF02632">
    <property type="entry name" value="BioY"/>
    <property type="match status" value="1"/>
</dbReference>
<evidence type="ECO:0000313" key="11">
    <source>
        <dbReference type="Proteomes" id="UP000658656"/>
    </source>
</evidence>
<proteinExistence type="inferred from homology"/>
<evidence type="ECO:0000256" key="3">
    <source>
        <dbReference type="ARBA" id="ARBA00022448"/>
    </source>
</evidence>
<keyword evidence="3 8" id="KW-0813">Transport</keyword>
<dbReference type="Gene3D" id="1.10.1760.20">
    <property type="match status" value="1"/>
</dbReference>
<evidence type="ECO:0000256" key="4">
    <source>
        <dbReference type="ARBA" id="ARBA00022475"/>
    </source>
</evidence>
<evidence type="ECO:0000256" key="9">
    <source>
        <dbReference type="SAM" id="Phobius"/>
    </source>
</evidence>
<dbReference type="AlphaFoldDB" id="A0A8H9MCF3"/>
<gene>
    <name evidence="10" type="ORF">GCM10017566_28860</name>
</gene>
<reference evidence="10" key="2">
    <citation type="submission" date="2020-09" db="EMBL/GenBank/DDBJ databases">
        <authorList>
            <person name="Sun Q."/>
            <person name="Zhou Y."/>
        </authorList>
    </citation>
    <scope>NUCLEOTIDE SEQUENCE</scope>
    <source>
        <strain evidence="10">CGMCC 4.7679</strain>
    </source>
</reference>
<dbReference type="GO" id="GO:0015225">
    <property type="term" value="F:biotin transmembrane transporter activity"/>
    <property type="evidence" value="ECO:0007669"/>
    <property type="project" value="UniProtKB-UniRule"/>
</dbReference>
<feature type="transmembrane region" description="Helical" evidence="9">
    <location>
        <begin position="172"/>
        <end position="189"/>
    </location>
</feature>
<comment type="similarity">
    <text evidence="2 8">Belongs to the BioY family.</text>
</comment>
<dbReference type="PIRSF" id="PIRSF016661">
    <property type="entry name" value="BioY"/>
    <property type="match status" value="1"/>
</dbReference>
<feature type="transmembrane region" description="Helical" evidence="9">
    <location>
        <begin position="129"/>
        <end position="152"/>
    </location>
</feature>
<evidence type="ECO:0000256" key="6">
    <source>
        <dbReference type="ARBA" id="ARBA00022989"/>
    </source>
</evidence>
<evidence type="ECO:0000256" key="5">
    <source>
        <dbReference type="ARBA" id="ARBA00022692"/>
    </source>
</evidence>
<sequence length="201" mass="20490">MSSPISETTPPRGGLLPRDLALIALFAALIAVLGLPGSFALFGAAVPITAQSLGVMLAGSVLGARRGTLAVLTFLVLVAAGLPLLPGGRGGVAVFAGASAGYLVGWLLGAFVTGWLVTKVTRRRKLPWLIVANVLGGIVAIYLIGIPVTAWRVGSGLVATVVSAVQYLPGDAIKVVVSALITAAVYRAYPVPEAGRRRGEE</sequence>
<dbReference type="Proteomes" id="UP000658656">
    <property type="component" value="Unassembled WGS sequence"/>
</dbReference>
<dbReference type="RefSeq" id="WP_145933960.1">
    <property type="nucleotide sequence ID" value="NZ_BNAV01000003.1"/>
</dbReference>
<keyword evidence="5 9" id="KW-0812">Transmembrane</keyword>
<dbReference type="EMBL" id="BNAV01000003">
    <property type="protein sequence ID" value="GHF53673.1"/>
    <property type="molecule type" value="Genomic_DNA"/>
</dbReference>
<keyword evidence="11" id="KW-1185">Reference proteome</keyword>
<comment type="caution">
    <text evidence="10">The sequence shown here is derived from an EMBL/GenBank/DDBJ whole genome shotgun (WGS) entry which is preliminary data.</text>
</comment>
<reference evidence="10" key="1">
    <citation type="journal article" date="2014" name="Int. J. Syst. Evol. Microbiol.">
        <title>Complete genome sequence of Corynebacterium casei LMG S-19264T (=DSM 44701T), isolated from a smear-ripened cheese.</title>
        <authorList>
            <consortium name="US DOE Joint Genome Institute (JGI-PGF)"/>
            <person name="Walter F."/>
            <person name="Albersmeier A."/>
            <person name="Kalinowski J."/>
            <person name="Ruckert C."/>
        </authorList>
    </citation>
    <scope>NUCLEOTIDE SEQUENCE</scope>
    <source>
        <strain evidence="10">CGMCC 4.7679</strain>
    </source>
</reference>
<accession>A0A8H9MCF3</accession>
<name>A0A8H9MCF3_9PSEU</name>
<evidence type="ECO:0000313" key="10">
    <source>
        <dbReference type="EMBL" id="GHF53673.1"/>
    </source>
</evidence>